<organism evidence="2 3">
    <name type="scientific">Ectobacillus funiculus</name>
    <dbReference type="NCBI Taxonomy" id="137993"/>
    <lineage>
        <taxon>Bacteria</taxon>
        <taxon>Bacillati</taxon>
        <taxon>Bacillota</taxon>
        <taxon>Bacilli</taxon>
        <taxon>Bacillales</taxon>
        <taxon>Bacillaceae</taxon>
        <taxon>Ectobacillus</taxon>
    </lineage>
</organism>
<gene>
    <name evidence="2" type="ORF">ACFFMS_30910</name>
</gene>
<dbReference type="Gene3D" id="3.40.50.720">
    <property type="entry name" value="NAD(P)-binding Rossmann-like Domain"/>
    <property type="match status" value="1"/>
</dbReference>
<dbReference type="InterPro" id="IPR050177">
    <property type="entry name" value="Lipid_A_modif_metabolic_enz"/>
</dbReference>
<dbReference type="PANTHER" id="PTHR43245:SF13">
    <property type="entry name" value="UDP-D-APIOSE_UDP-D-XYLOSE SYNTHASE 2"/>
    <property type="match status" value="1"/>
</dbReference>
<protein>
    <submittedName>
        <fullName evidence="2">NAD-dependent epimerase/dehydratase family protein</fullName>
    </submittedName>
</protein>
<dbReference type="PANTHER" id="PTHR43245">
    <property type="entry name" value="BIFUNCTIONAL POLYMYXIN RESISTANCE PROTEIN ARNA"/>
    <property type="match status" value="1"/>
</dbReference>
<proteinExistence type="predicted"/>
<dbReference type="RefSeq" id="WP_379952525.1">
    <property type="nucleotide sequence ID" value="NZ_JBHMAF010000200.1"/>
</dbReference>
<reference evidence="2 3" key="1">
    <citation type="submission" date="2024-09" db="EMBL/GenBank/DDBJ databases">
        <authorList>
            <person name="Sun Q."/>
            <person name="Mori K."/>
        </authorList>
    </citation>
    <scope>NUCLEOTIDE SEQUENCE [LARGE SCALE GENOMIC DNA]</scope>
    <source>
        <strain evidence="2 3">JCM 11201</strain>
    </source>
</reference>
<dbReference type="EMBL" id="JBHMAF010000200">
    <property type="protein sequence ID" value="MFB9762636.1"/>
    <property type="molecule type" value="Genomic_DNA"/>
</dbReference>
<name>A0ABV5WRF8_9BACI</name>
<dbReference type="InterPro" id="IPR001509">
    <property type="entry name" value="Epimerase_deHydtase"/>
</dbReference>
<evidence type="ECO:0000313" key="2">
    <source>
        <dbReference type="EMBL" id="MFB9762636.1"/>
    </source>
</evidence>
<dbReference type="InterPro" id="IPR036291">
    <property type="entry name" value="NAD(P)-bd_dom_sf"/>
</dbReference>
<dbReference type="Proteomes" id="UP001589609">
    <property type="component" value="Unassembled WGS sequence"/>
</dbReference>
<dbReference type="SUPFAM" id="SSF51735">
    <property type="entry name" value="NAD(P)-binding Rossmann-fold domains"/>
    <property type="match status" value="1"/>
</dbReference>
<evidence type="ECO:0000259" key="1">
    <source>
        <dbReference type="Pfam" id="PF01370"/>
    </source>
</evidence>
<comment type="caution">
    <text evidence="2">The sequence shown here is derived from an EMBL/GenBank/DDBJ whole genome shotgun (WGS) entry which is preliminary data.</text>
</comment>
<dbReference type="Pfam" id="PF01370">
    <property type="entry name" value="Epimerase"/>
    <property type="match status" value="1"/>
</dbReference>
<accession>A0ABV5WRF8</accession>
<evidence type="ECO:0000313" key="3">
    <source>
        <dbReference type="Proteomes" id="UP001589609"/>
    </source>
</evidence>
<sequence length="285" mass="32252">MKRAVVVGALSFVGYHLVQKLLLEGTEVIALDIESLLELSPLNEEKLLLIGRHANFSYDSIESGEIWREACEQAPDIVYFCLCEPNQMIEFPEQSLVQRTLDEAISFCRKHEKQLVMLSSLNASVASADIEKSSGTANGAWFYTLEKKLEKLAPSFAVLRVPTVYGPWQPSFMIYHQLIISKEANVEVQENSNDAVYVEDVAQCLYRFGAERISGTYYIESEEAGQWKKGIELLCGNGNIGTVESESQLKIGTRYLYRPSCSLQEGLEQQILHVNKYKQLYKDMK</sequence>
<feature type="domain" description="NAD-dependent epimerase/dehydratase" evidence="1">
    <location>
        <begin position="5"/>
        <end position="209"/>
    </location>
</feature>
<keyword evidence="3" id="KW-1185">Reference proteome</keyword>